<reference evidence="1" key="1">
    <citation type="submission" date="2015-02" db="EMBL/GenBank/DDBJ databases">
        <authorList>
            <person name="Chooi Y.-H."/>
        </authorList>
    </citation>
    <scope>NUCLEOTIDE SEQUENCE [LARGE SCALE GENOMIC DNA]</scope>
    <source>
        <strain evidence="1">LAMA 915</strain>
    </source>
</reference>
<dbReference type="Gene3D" id="3.40.50.10600">
    <property type="entry name" value="SpoIIaa-like domains"/>
    <property type="match status" value="1"/>
</dbReference>
<protein>
    <recommendedName>
        <fullName evidence="3">STAS/SEC14 domain-containing protein</fullName>
    </recommendedName>
</protein>
<dbReference type="InterPro" id="IPR021866">
    <property type="entry name" value="SpoIIAA-like"/>
</dbReference>
<dbReference type="InterPro" id="IPR038396">
    <property type="entry name" value="SpoIIAA-like_sf"/>
</dbReference>
<sequence>MLTAIEDNGLLLIRADGTLSDSDYDRFVPFFERVAARVPGTVPMLIELAPDFSGWDMGGLWRDLKFDAKHKDSFGRIAMVGDSSWEEWGTKLFDPLFRAEMRFFTPVERVAAESWARDGRNAS</sequence>
<comment type="caution">
    <text evidence="1">The sequence shown here is derived from an EMBL/GenBank/DDBJ whole genome shotgun (WGS) entry which is preliminary data.</text>
</comment>
<dbReference type="AlphaFoldDB" id="A0A0L1KDV2"/>
<gene>
    <name evidence="1" type="ORF">J121_2018</name>
</gene>
<accession>A0A0L1KDV2</accession>
<proteinExistence type="predicted"/>
<dbReference type="PATRIC" id="fig|1306953.7.peg.2090"/>
<evidence type="ECO:0000313" key="2">
    <source>
        <dbReference type="Proteomes" id="UP000037446"/>
    </source>
</evidence>
<dbReference type="Pfam" id="PF11964">
    <property type="entry name" value="SpoIIAA-like"/>
    <property type="match status" value="1"/>
</dbReference>
<dbReference type="RefSeq" id="WP_050600441.1">
    <property type="nucleotide sequence ID" value="NZ_JYNE01000024.1"/>
</dbReference>
<evidence type="ECO:0000313" key="1">
    <source>
        <dbReference type="EMBL" id="KNH02106.1"/>
    </source>
</evidence>
<dbReference type="EMBL" id="JYNE01000024">
    <property type="protein sequence ID" value="KNH02106.1"/>
    <property type="molecule type" value="Genomic_DNA"/>
</dbReference>
<organism evidence="1 2">
    <name type="scientific">Qipengyuania citrea LAMA 915</name>
    <dbReference type="NCBI Taxonomy" id="1306953"/>
    <lineage>
        <taxon>Bacteria</taxon>
        <taxon>Pseudomonadati</taxon>
        <taxon>Pseudomonadota</taxon>
        <taxon>Alphaproteobacteria</taxon>
        <taxon>Sphingomonadales</taxon>
        <taxon>Erythrobacteraceae</taxon>
        <taxon>Qipengyuania</taxon>
    </lineage>
</organism>
<dbReference type="InterPro" id="IPR036513">
    <property type="entry name" value="STAS_dom_sf"/>
</dbReference>
<dbReference type="GeneID" id="93686341"/>
<dbReference type="Proteomes" id="UP000037446">
    <property type="component" value="Unassembled WGS sequence"/>
</dbReference>
<evidence type="ECO:0008006" key="3">
    <source>
        <dbReference type="Google" id="ProtNLM"/>
    </source>
</evidence>
<dbReference type="STRING" id="1306953.J121_2018"/>
<dbReference type="SUPFAM" id="SSF52091">
    <property type="entry name" value="SpoIIaa-like"/>
    <property type="match status" value="1"/>
</dbReference>
<name>A0A0L1KDV2_9SPHN</name>